<dbReference type="Gene3D" id="3.30.1390.10">
    <property type="match status" value="1"/>
</dbReference>
<dbReference type="Pfam" id="PF00542">
    <property type="entry name" value="Ribosomal_L12"/>
    <property type="match status" value="1"/>
</dbReference>
<feature type="domain" description="Large ribosomal subunit protein bL12 C-terminal" evidence="2">
    <location>
        <begin position="67"/>
        <end position="94"/>
    </location>
</feature>
<feature type="coiled-coil region" evidence="1">
    <location>
        <begin position="20"/>
        <end position="47"/>
    </location>
</feature>
<protein>
    <recommendedName>
        <fullName evidence="2">Large ribosomal subunit protein bL12 C-terminal domain-containing protein</fullName>
    </recommendedName>
</protein>
<reference evidence="3 4" key="1">
    <citation type="submission" date="2018-04" db="EMBL/GenBank/DDBJ databases">
        <title>Complete genome sequences of Streptomyces lydicus strain WYEC and characterization of antagonistic properties of biological control agents.</title>
        <authorList>
            <person name="Mariita R.M."/>
            <person name="Sello J.K."/>
        </authorList>
    </citation>
    <scope>NUCLEOTIDE SEQUENCE [LARGE SCALE GENOMIC DNA]</scope>
    <source>
        <strain evidence="3 4">WYEC 108</strain>
    </source>
</reference>
<keyword evidence="1" id="KW-0175">Coiled coil</keyword>
<evidence type="ECO:0000259" key="2">
    <source>
        <dbReference type="Pfam" id="PF00542"/>
    </source>
</evidence>
<dbReference type="InterPro" id="IPR013823">
    <property type="entry name" value="Ribosomal_bL12_C"/>
</dbReference>
<name>A0A3Q9K4K0_9ACTN</name>
<dbReference type="RefSeq" id="WP_127151107.1">
    <property type="nucleotide sequence ID" value="NZ_CP029042.1"/>
</dbReference>
<dbReference type="Proteomes" id="UP000275579">
    <property type="component" value="Chromosome"/>
</dbReference>
<organism evidence="3 4">
    <name type="scientific">Streptomyces lydicus</name>
    <dbReference type="NCBI Taxonomy" id="47763"/>
    <lineage>
        <taxon>Bacteria</taxon>
        <taxon>Bacillati</taxon>
        <taxon>Actinomycetota</taxon>
        <taxon>Actinomycetes</taxon>
        <taxon>Kitasatosporales</taxon>
        <taxon>Streptomycetaceae</taxon>
        <taxon>Streptomyces</taxon>
    </lineage>
</organism>
<dbReference type="GO" id="GO:0006412">
    <property type="term" value="P:translation"/>
    <property type="evidence" value="ECO:0007669"/>
    <property type="project" value="InterPro"/>
</dbReference>
<gene>
    <name evidence="3" type="ORF">DDE74_14930</name>
</gene>
<accession>A0A3Q9K4K0</accession>
<sequence length="97" mass="10739">MDSVLPVVIALLVLAAIMLVSATDRRSKSLERRLRQLEGKVDLLLAHAGVEEPQDARMAEIDQLLTQGKKIQAIKVHREVTGSGLAEAKEAVERRMR</sequence>
<evidence type="ECO:0000256" key="1">
    <source>
        <dbReference type="SAM" id="Coils"/>
    </source>
</evidence>
<proteinExistence type="predicted"/>
<evidence type="ECO:0000313" key="3">
    <source>
        <dbReference type="EMBL" id="AZS72071.1"/>
    </source>
</evidence>
<dbReference type="InterPro" id="IPR014719">
    <property type="entry name" value="Ribosomal_bL12_C/ClpS-like"/>
</dbReference>
<evidence type="ECO:0000313" key="4">
    <source>
        <dbReference type="Proteomes" id="UP000275579"/>
    </source>
</evidence>
<dbReference type="AlphaFoldDB" id="A0A3Q9K4K0"/>
<dbReference type="EMBL" id="CP029042">
    <property type="protein sequence ID" value="AZS72071.1"/>
    <property type="molecule type" value="Genomic_DNA"/>
</dbReference>
<dbReference type="GO" id="GO:0003735">
    <property type="term" value="F:structural constituent of ribosome"/>
    <property type="evidence" value="ECO:0007669"/>
    <property type="project" value="InterPro"/>
</dbReference>